<dbReference type="PANTHER" id="PTHR13822:SF10">
    <property type="entry name" value="ATP SYNTHASE EPSILON CHAIN, CHLOROPLASTIC"/>
    <property type="match status" value="1"/>
</dbReference>
<dbReference type="RefSeq" id="WP_286277686.1">
    <property type="nucleotide sequence ID" value="NZ_AP027731.1"/>
</dbReference>
<comment type="function">
    <text evidence="8">Produces ATP from ADP in the presence of a proton gradient across the membrane.</text>
</comment>
<dbReference type="NCBIfam" id="NF009977">
    <property type="entry name" value="PRK13442.1"/>
    <property type="match status" value="1"/>
</dbReference>
<gene>
    <name evidence="8" type="primary">atpC</name>
    <name evidence="11" type="ORF">GCM10025866_01170</name>
</gene>
<comment type="subunit">
    <text evidence="8 9">F-type ATPases have 2 components, CF(1) - the catalytic core - and CF(0) - the membrane proton channel. CF(1) has five subunits: alpha(3), beta(3), gamma(1), delta(1), epsilon(1). CF(0) has three main subunits: a, b and c.</text>
</comment>
<evidence type="ECO:0000256" key="4">
    <source>
        <dbReference type="ARBA" id="ARBA00023065"/>
    </source>
</evidence>
<keyword evidence="8" id="KW-1003">Cell membrane</keyword>
<dbReference type="Pfam" id="PF02823">
    <property type="entry name" value="ATP-synt_DE_N"/>
    <property type="match status" value="1"/>
</dbReference>
<keyword evidence="12" id="KW-1185">Reference proteome</keyword>
<proteinExistence type="inferred from homology"/>
<evidence type="ECO:0000313" key="11">
    <source>
        <dbReference type="EMBL" id="BDZ44208.1"/>
    </source>
</evidence>
<dbReference type="InterPro" id="IPR020546">
    <property type="entry name" value="ATP_synth_F1_dsu/esu_N"/>
</dbReference>
<evidence type="ECO:0000256" key="9">
    <source>
        <dbReference type="RuleBase" id="RU003656"/>
    </source>
</evidence>
<keyword evidence="4 8" id="KW-0406">Ion transport</keyword>
<protein>
    <recommendedName>
        <fullName evidence="8">ATP synthase epsilon chain</fullName>
    </recommendedName>
    <alternativeName>
        <fullName evidence="8">ATP synthase F1 sector epsilon subunit</fullName>
    </alternativeName>
    <alternativeName>
        <fullName evidence="8">F-ATPase epsilon subunit</fullName>
    </alternativeName>
</protein>
<keyword evidence="3 8" id="KW-0813">Transport</keyword>
<sequence>MAITVNVVSADEQIWSGEAEMLVARTTEGEIGILTGHTPLLAILAGGEVRVTQVGGRKLVVNAEDGFISVQNDTVTVVARAAELVS</sequence>
<evidence type="ECO:0000259" key="10">
    <source>
        <dbReference type="Pfam" id="PF02823"/>
    </source>
</evidence>
<accession>A0ABM8G7Q4</accession>
<evidence type="ECO:0000256" key="1">
    <source>
        <dbReference type="ARBA" id="ARBA00004202"/>
    </source>
</evidence>
<dbReference type="EMBL" id="AP027731">
    <property type="protein sequence ID" value="BDZ44208.1"/>
    <property type="molecule type" value="Genomic_DNA"/>
</dbReference>
<reference evidence="12" key="1">
    <citation type="journal article" date="2019" name="Int. J. Syst. Evol. Microbiol.">
        <title>The Global Catalogue of Microorganisms (GCM) 10K type strain sequencing project: providing services to taxonomists for standard genome sequencing and annotation.</title>
        <authorList>
            <consortium name="The Broad Institute Genomics Platform"/>
            <consortium name="The Broad Institute Genome Sequencing Center for Infectious Disease"/>
            <person name="Wu L."/>
            <person name="Ma J."/>
        </authorList>
    </citation>
    <scope>NUCLEOTIDE SEQUENCE [LARGE SCALE GENOMIC DNA]</scope>
    <source>
        <strain evidence="12">NBRC 108725</strain>
    </source>
</reference>
<evidence type="ECO:0000256" key="3">
    <source>
        <dbReference type="ARBA" id="ARBA00022448"/>
    </source>
</evidence>
<keyword evidence="6 8" id="KW-0139">CF(1)</keyword>
<dbReference type="Gene3D" id="2.60.15.10">
    <property type="entry name" value="F0F1 ATP synthase delta/epsilon subunit, N-terminal"/>
    <property type="match status" value="1"/>
</dbReference>
<evidence type="ECO:0000256" key="7">
    <source>
        <dbReference type="ARBA" id="ARBA00023310"/>
    </source>
</evidence>
<keyword evidence="7 8" id="KW-0066">ATP synthesis</keyword>
<evidence type="ECO:0000256" key="6">
    <source>
        <dbReference type="ARBA" id="ARBA00023196"/>
    </source>
</evidence>
<dbReference type="NCBIfam" id="TIGR01216">
    <property type="entry name" value="ATP_synt_epsi"/>
    <property type="match status" value="1"/>
</dbReference>
<comment type="similarity">
    <text evidence="2 8 9">Belongs to the ATPase epsilon chain family.</text>
</comment>
<dbReference type="Proteomes" id="UP001321498">
    <property type="component" value="Chromosome"/>
</dbReference>
<organism evidence="11 12">
    <name type="scientific">Naasia aerilata</name>
    <dbReference type="NCBI Taxonomy" id="1162966"/>
    <lineage>
        <taxon>Bacteria</taxon>
        <taxon>Bacillati</taxon>
        <taxon>Actinomycetota</taxon>
        <taxon>Actinomycetes</taxon>
        <taxon>Micrococcales</taxon>
        <taxon>Microbacteriaceae</taxon>
        <taxon>Naasia</taxon>
    </lineage>
</organism>
<dbReference type="InterPro" id="IPR036771">
    <property type="entry name" value="ATPsynth_dsu/esu_N"/>
</dbReference>
<evidence type="ECO:0000256" key="8">
    <source>
        <dbReference type="HAMAP-Rule" id="MF_00530"/>
    </source>
</evidence>
<evidence type="ECO:0000256" key="2">
    <source>
        <dbReference type="ARBA" id="ARBA00005712"/>
    </source>
</evidence>
<keyword evidence="5 8" id="KW-0472">Membrane</keyword>
<dbReference type="PANTHER" id="PTHR13822">
    <property type="entry name" value="ATP SYNTHASE DELTA/EPSILON CHAIN"/>
    <property type="match status" value="1"/>
</dbReference>
<evidence type="ECO:0000313" key="12">
    <source>
        <dbReference type="Proteomes" id="UP001321498"/>
    </source>
</evidence>
<name>A0ABM8G7Q4_9MICO</name>
<comment type="subcellular location">
    <subcellularLocation>
        <location evidence="1 8">Cell membrane</location>
        <topology evidence="1 8">Peripheral membrane protein</topology>
    </subcellularLocation>
</comment>
<dbReference type="InterPro" id="IPR001469">
    <property type="entry name" value="ATP_synth_F1_dsu/esu"/>
</dbReference>
<dbReference type="HAMAP" id="MF_00530">
    <property type="entry name" value="ATP_synth_epsil_bac"/>
    <property type="match status" value="1"/>
</dbReference>
<feature type="domain" description="ATP synthase F1 complex delta/epsilon subunit N-terminal" evidence="10">
    <location>
        <begin position="4"/>
        <end position="82"/>
    </location>
</feature>
<keyword evidence="8" id="KW-0375">Hydrogen ion transport</keyword>
<dbReference type="SUPFAM" id="SSF51344">
    <property type="entry name" value="Epsilon subunit of F1F0-ATP synthase N-terminal domain"/>
    <property type="match status" value="1"/>
</dbReference>
<evidence type="ECO:0000256" key="5">
    <source>
        <dbReference type="ARBA" id="ARBA00023136"/>
    </source>
</evidence>
<dbReference type="CDD" id="cd12152">
    <property type="entry name" value="F1-ATPase_delta"/>
    <property type="match status" value="1"/>
</dbReference>